<dbReference type="GO" id="GO:0016787">
    <property type="term" value="F:hydrolase activity"/>
    <property type="evidence" value="ECO:0007669"/>
    <property type="project" value="UniProtKB-KW"/>
</dbReference>
<dbReference type="InterPro" id="IPR006439">
    <property type="entry name" value="HAD-SF_hydro_IA"/>
</dbReference>
<comment type="caution">
    <text evidence="1">The sequence shown here is derived from an EMBL/GenBank/DDBJ whole genome shotgun (WGS) entry which is preliminary data.</text>
</comment>
<proteinExistence type="predicted"/>
<dbReference type="SFLD" id="SFLDG01129">
    <property type="entry name" value="C1.5:_HAD__Beta-PGM__Phosphata"/>
    <property type="match status" value="1"/>
</dbReference>
<dbReference type="Proteomes" id="UP001652431">
    <property type="component" value="Unassembled WGS sequence"/>
</dbReference>
<gene>
    <name evidence="1" type="ORF">OCV99_17750</name>
</gene>
<dbReference type="InterPro" id="IPR023214">
    <property type="entry name" value="HAD_sf"/>
</dbReference>
<evidence type="ECO:0000313" key="2">
    <source>
        <dbReference type="Proteomes" id="UP001652431"/>
    </source>
</evidence>
<accession>A0ABT2RSG0</accession>
<name>A0ABT2RSG0_9FIRM</name>
<keyword evidence="2" id="KW-1185">Reference proteome</keyword>
<sequence length="210" mass="23840">MDGIIFDVDGTLWDSTKEVAKSWNQVLREHTKLEADLTAKRLEREFGKPMDAIMDSLFPELEARKKEEIAALFYQYENEAMRTAPCRIYPGMKETVKKLAGKYRLFIVSNCQAGYIEAFLENTGLQEYFEDHICPGDTGMLKADNIRLIMRRNGLQDAVYVGDTQGDADACREAGVPMVYAAYGFGDVKEPWAVIQSMGELLEEDLWQGQ</sequence>
<dbReference type="InterPro" id="IPR050155">
    <property type="entry name" value="HAD-like_hydrolase_sf"/>
</dbReference>
<reference evidence="1 2" key="1">
    <citation type="journal article" date="2021" name="ISME Commun">
        <title>Automated analysis of genomic sequences facilitates high-throughput and comprehensive description of bacteria.</title>
        <authorList>
            <person name="Hitch T.C.A."/>
        </authorList>
    </citation>
    <scope>NUCLEOTIDE SEQUENCE [LARGE SCALE GENOMIC DNA]</scope>
    <source>
        <strain evidence="1 2">Sanger_03</strain>
    </source>
</reference>
<dbReference type="InterPro" id="IPR023198">
    <property type="entry name" value="PGP-like_dom2"/>
</dbReference>
<keyword evidence="1" id="KW-0378">Hydrolase</keyword>
<dbReference type="InterPro" id="IPR036412">
    <property type="entry name" value="HAD-like_sf"/>
</dbReference>
<dbReference type="NCBIfam" id="TIGR01549">
    <property type="entry name" value="HAD-SF-IA-v1"/>
    <property type="match status" value="1"/>
</dbReference>
<protein>
    <submittedName>
        <fullName evidence="1">HAD family hydrolase</fullName>
    </submittedName>
</protein>
<dbReference type="Gene3D" id="3.40.50.1000">
    <property type="entry name" value="HAD superfamily/HAD-like"/>
    <property type="match status" value="1"/>
</dbReference>
<dbReference type="EMBL" id="JAOQJU010000047">
    <property type="protein sequence ID" value="MCU6688340.1"/>
    <property type="molecule type" value="Genomic_DNA"/>
</dbReference>
<dbReference type="SFLD" id="SFLDS00003">
    <property type="entry name" value="Haloacid_Dehalogenase"/>
    <property type="match status" value="1"/>
</dbReference>
<dbReference type="Pfam" id="PF13419">
    <property type="entry name" value="HAD_2"/>
    <property type="match status" value="1"/>
</dbReference>
<dbReference type="InterPro" id="IPR041492">
    <property type="entry name" value="HAD_2"/>
</dbReference>
<dbReference type="Gene3D" id="1.10.150.240">
    <property type="entry name" value="Putative phosphatase, domain 2"/>
    <property type="match status" value="1"/>
</dbReference>
<organism evidence="1 2">
    <name type="scientific">Dorea acetigenes</name>
    <dbReference type="NCBI Taxonomy" id="2981787"/>
    <lineage>
        <taxon>Bacteria</taxon>
        <taxon>Bacillati</taxon>
        <taxon>Bacillota</taxon>
        <taxon>Clostridia</taxon>
        <taxon>Lachnospirales</taxon>
        <taxon>Lachnospiraceae</taxon>
        <taxon>Dorea</taxon>
    </lineage>
</organism>
<dbReference type="PANTHER" id="PTHR43434">
    <property type="entry name" value="PHOSPHOGLYCOLATE PHOSPHATASE"/>
    <property type="match status" value="1"/>
</dbReference>
<dbReference type="PANTHER" id="PTHR43434:SF1">
    <property type="entry name" value="PHOSPHOGLYCOLATE PHOSPHATASE"/>
    <property type="match status" value="1"/>
</dbReference>
<dbReference type="RefSeq" id="WP_158372331.1">
    <property type="nucleotide sequence ID" value="NZ_JAOQJU010000047.1"/>
</dbReference>
<dbReference type="SUPFAM" id="SSF56784">
    <property type="entry name" value="HAD-like"/>
    <property type="match status" value="1"/>
</dbReference>
<evidence type="ECO:0000313" key="1">
    <source>
        <dbReference type="EMBL" id="MCU6688340.1"/>
    </source>
</evidence>